<dbReference type="GO" id="GO:0016423">
    <property type="term" value="F:tRNA (guanine) methyltransferase activity"/>
    <property type="evidence" value="ECO:0007669"/>
    <property type="project" value="InterPro"/>
</dbReference>
<feature type="domain" description="tRNA/rRNA methyltransferase SpoU type" evidence="3">
    <location>
        <begin position="792"/>
        <end position="936"/>
    </location>
</feature>
<protein>
    <recommendedName>
        <fullName evidence="3">tRNA/rRNA methyltransferase SpoU type domain-containing protein</fullName>
    </recommendedName>
</protein>
<keyword evidence="2" id="KW-0808">Transferase</keyword>
<dbReference type="Pfam" id="PF00588">
    <property type="entry name" value="SpoU_methylase"/>
    <property type="match status" value="1"/>
</dbReference>
<dbReference type="CDD" id="cd18091">
    <property type="entry name" value="SpoU-like_TRM3-like"/>
    <property type="match status" value="1"/>
</dbReference>
<dbReference type="Proteomes" id="UP000799302">
    <property type="component" value="Unassembled WGS sequence"/>
</dbReference>
<dbReference type="InterPro" id="IPR029026">
    <property type="entry name" value="tRNA_m1G_MTases_N"/>
</dbReference>
<keyword evidence="5" id="KW-1185">Reference proteome</keyword>
<dbReference type="GO" id="GO:0030488">
    <property type="term" value="P:tRNA methylation"/>
    <property type="evidence" value="ECO:0007669"/>
    <property type="project" value="InterPro"/>
</dbReference>
<dbReference type="GO" id="GO:0003723">
    <property type="term" value="F:RNA binding"/>
    <property type="evidence" value="ECO:0007669"/>
    <property type="project" value="InterPro"/>
</dbReference>
<evidence type="ECO:0000313" key="4">
    <source>
        <dbReference type="EMBL" id="KAF2667111.1"/>
    </source>
</evidence>
<dbReference type="PANTHER" id="PTHR12029">
    <property type="entry name" value="RNA METHYLTRANSFERASE"/>
    <property type="match status" value="1"/>
</dbReference>
<evidence type="ECO:0000259" key="3">
    <source>
        <dbReference type="Pfam" id="PF00588"/>
    </source>
</evidence>
<reference evidence="4" key="1">
    <citation type="journal article" date="2020" name="Stud. Mycol.">
        <title>101 Dothideomycetes genomes: a test case for predicting lifestyles and emergence of pathogens.</title>
        <authorList>
            <person name="Haridas S."/>
            <person name="Albert R."/>
            <person name="Binder M."/>
            <person name="Bloem J."/>
            <person name="Labutti K."/>
            <person name="Salamov A."/>
            <person name="Andreopoulos B."/>
            <person name="Baker S."/>
            <person name="Barry K."/>
            <person name="Bills G."/>
            <person name="Bluhm B."/>
            <person name="Cannon C."/>
            <person name="Castanera R."/>
            <person name="Culley D."/>
            <person name="Daum C."/>
            <person name="Ezra D."/>
            <person name="Gonzalez J."/>
            <person name="Henrissat B."/>
            <person name="Kuo A."/>
            <person name="Liang C."/>
            <person name="Lipzen A."/>
            <person name="Lutzoni F."/>
            <person name="Magnuson J."/>
            <person name="Mondo S."/>
            <person name="Nolan M."/>
            <person name="Ohm R."/>
            <person name="Pangilinan J."/>
            <person name="Park H.-J."/>
            <person name="Ramirez L."/>
            <person name="Alfaro M."/>
            <person name="Sun H."/>
            <person name="Tritt A."/>
            <person name="Yoshinaga Y."/>
            <person name="Zwiers L.-H."/>
            <person name="Turgeon B."/>
            <person name="Goodwin S."/>
            <person name="Spatafora J."/>
            <person name="Crous P."/>
            <person name="Grigoriev I."/>
        </authorList>
    </citation>
    <scope>NUCLEOTIDE SEQUENCE</scope>
    <source>
        <strain evidence="4">CBS 115976</strain>
    </source>
</reference>
<keyword evidence="1" id="KW-0489">Methyltransferase</keyword>
<dbReference type="Gene3D" id="3.40.1280.10">
    <property type="match status" value="1"/>
</dbReference>
<dbReference type="InterPro" id="IPR029028">
    <property type="entry name" value="Alpha/beta_knot_MTases"/>
</dbReference>
<evidence type="ECO:0000256" key="1">
    <source>
        <dbReference type="ARBA" id="ARBA00022603"/>
    </source>
</evidence>
<dbReference type="OrthoDB" id="241340at2759"/>
<dbReference type="InterPro" id="IPR045330">
    <property type="entry name" value="TRM3/TARBP1"/>
</dbReference>
<dbReference type="SUPFAM" id="SSF75217">
    <property type="entry name" value="alpha/beta knot"/>
    <property type="match status" value="1"/>
</dbReference>
<dbReference type="EMBL" id="MU004238">
    <property type="protein sequence ID" value="KAF2667111.1"/>
    <property type="molecule type" value="Genomic_DNA"/>
</dbReference>
<dbReference type="InterPro" id="IPR044748">
    <property type="entry name" value="Trm3/TARBP1_C"/>
</dbReference>
<dbReference type="PANTHER" id="PTHR12029:SF11">
    <property type="entry name" value="METHYLTRANSFERASE TARBP1-RELATED"/>
    <property type="match status" value="1"/>
</dbReference>
<proteinExistence type="predicted"/>
<dbReference type="InterPro" id="IPR001537">
    <property type="entry name" value="SpoU_MeTrfase"/>
</dbReference>
<evidence type="ECO:0000313" key="5">
    <source>
        <dbReference type="Proteomes" id="UP000799302"/>
    </source>
</evidence>
<gene>
    <name evidence="4" type="ORF">BT63DRAFT_427525</name>
</gene>
<name>A0A6A6U6A5_9PEZI</name>
<sequence>MRALPKSAEFLKHWARRVNNASPCPSEQAILQHSLQYGSQEERKLCLYILRKSNPTPAFELYCKKFETIVFGGYSNQVDDCLATVSPQCLQQPKKPGQLVDDVAWWTTLLSAALSSPHKGAVSPSIGSWIFNYNFQGVPYSEDISNLLVDAFFPWAFDYSRFYSSLVRAGSSVSCVHGHRLCTFIQRFIENAPDNTSQQNYLRAIVAALESYLKTESLGPAYIFMGIRRAQLVVPEDVCSLLGEYEAKLSQRTLSDKVLRFYVQGIIGDSRKPPAIDNTTHIDKPYLTSLFKIQDFRALEDWSEFVEVMPTIPATSKQIVDICIQVQECLSTVPDTATIPIGDVLTALWAQVARLRHPTPAMEQLEKLLLCDQVLEACDESSEAQRIVAQLLKNCQAVTKTKPRLWLSFTKNIHHAFFASSRRKAFMESLVDLICNFTTAPPKATADYLMDCALSQALQKEGSHVFQDQQAEEGFGHAYIFDLLNRWTAEYAEDVKILMPELLKPWLSPNSAKLKHIFALYTIIFLSKHIQPSQERAKTESQLLLALSTEKSPRYRFLLEWAIVALRWDNDLVNSHFDPQRPFTPSTMMEENASPAFIVSLLKIAVSTSRHPSAGLSFMQPLMEILPTLCASTKVAIRFEALFTVILLMGIARKKHIGEIASNQIYINLEAYASSLLDSRGLPESRRLESFDATTDQTLATMFEGGYLSFDTGAHHYVKAEYFLKIPKGKDLPAQYLPLGDIHEQQNTSGGTVIPKVSNLGSVDTSSTHQSKAFALSDKDLGISTEPSKSNLILVASLVDSPYNLGGLSRAAEIYGCSELHIADIKAVTDKAFKSVSVASELHVPIKETKVSDMAAMLSNLRAAGYVIVGVEQTSSSLLLGNPSTKLPEKVVIVMGAERTGISGEILLECDMFVEIKQWGVTQSLNVQTAAGTVLYEWRRQWGDG</sequence>
<dbReference type="AlphaFoldDB" id="A0A6A6U6A5"/>
<evidence type="ECO:0000256" key="2">
    <source>
        <dbReference type="ARBA" id="ARBA00022679"/>
    </source>
</evidence>
<accession>A0A6A6U6A5</accession>
<organism evidence="4 5">
    <name type="scientific">Microthyrium microscopicum</name>
    <dbReference type="NCBI Taxonomy" id="703497"/>
    <lineage>
        <taxon>Eukaryota</taxon>
        <taxon>Fungi</taxon>
        <taxon>Dikarya</taxon>
        <taxon>Ascomycota</taxon>
        <taxon>Pezizomycotina</taxon>
        <taxon>Dothideomycetes</taxon>
        <taxon>Dothideomycetes incertae sedis</taxon>
        <taxon>Microthyriales</taxon>
        <taxon>Microthyriaceae</taxon>
        <taxon>Microthyrium</taxon>
    </lineage>
</organism>